<keyword evidence="5" id="KW-0689">Ribosomal protein</keyword>
<keyword evidence="2 5" id="KW-0808">Transferase</keyword>
<evidence type="ECO:0000313" key="5">
    <source>
        <dbReference type="EMBL" id="QEA04557.1"/>
    </source>
</evidence>
<evidence type="ECO:0000256" key="3">
    <source>
        <dbReference type="ARBA" id="ARBA00022691"/>
    </source>
</evidence>
<accession>A0A5B8RCX9</accession>
<organism evidence="5">
    <name type="scientific">uncultured organism</name>
    <dbReference type="NCBI Taxonomy" id="155900"/>
    <lineage>
        <taxon>unclassified sequences</taxon>
        <taxon>environmental samples</taxon>
    </lineage>
</organism>
<dbReference type="EC" id="2.1.1.298" evidence="5"/>
<dbReference type="AlphaFoldDB" id="A0A5B8RCX9"/>
<dbReference type="InterPro" id="IPR004556">
    <property type="entry name" value="HemK-like"/>
</dbReference>
<dbReference type="InterPro" id="IPR002052">
    <property type="entry name" value="DNA_methylase_N6_adenine_CS"/>
</dbReference>
<dbReference type="GO" id="GO:0003676">
    <property type="term" value="F:nucleic acid binding"/>
    <property type="evidence" value="ECO:0007669"/>
    <property type="project" value="InterPro"/>
</dbReference>
<dbReference type="Gene3D" id="3.40.50.150">
    <property type="entry name" value="Vaccinia Virus protein VP39"/>
    <property type="match status" value="1"/>
</dbReference>
<reference evidence="5" key="1">
    <citation type="submission" date="2019-06" db="EMBL/GenBank/DDBJ databases">
        <authorList>
            <person name="Murdoch R.W."/>
            <person name="Fathepure B."/>
        </authorList>
    </citation>
    <scope>NUCLEOTIDE SEQUENCE</scope>
</reference>
<dbReference type="EMBL" id="MN079085">
    <property type="protein sequence ID" value="QEA04557.1"/>
    <property type="molecule type" value="Genomic_DNA"/>
</dbReference>
<dbReference type="GO" id="GO:0036009">
    <property type="term" value="F:protein-glutamine N-methyltransferase activity"/>
    <property type="evidence" value="ECO:0007669"/>
    <property type="project" value="InterPro"/>
</dbReference>
<dbReference type="InterPro" id="IPR029063">
    <property type="entry name" value="SAM-dependent_MTases_sf"/>
</dbReference>
<dbReference type="PIRSF" id="PIRSF037167">
    <property type="entry name" value="Mtase_YfcB_prd"/>
    <property type="match status" value="1"/>
</dbReference>
<dbReference type="InterPro" id="IPR017127">
    <property type="entry name" value="Ribosome_uL3_MTase"/>
</dbReference>
<dbReference type="SUPFAM" id="SSF53335">
    <property type="entry name" value="S-adenosyl-L-methionine-dependent methyltransferases"/>
    <property type="match status" value="1"/>
</dbReference>
<dbReference type="Pfam" id="PF05175">
    <property type="entry name" value="MTS"/>
    <property type="match status" value="1"/>
</dbReference>
<keyword evidence="3" id="KW-0949">S-adenosyl-L-methionine</keyword>
<keyword evidence="1 5" id="KW-0489">Methyltransferase</keyword>
<dbReference type="PROSITE" id="PS00092">
    <property type="entry name" value="N6_MTASE"/>
    <property type="match status" value="1"/>
</dbReference>
<dbReference type="InterPro" id="IPR007848">
    <property type="entry name" value="Small_mtfrase_dom"/>
</dbReference>
<dbReference type="GO" id="GO:0032259">
    <property type="term" value="P:methylation"/>
    <property type="evidence" value="ECO:0007669"/>
    <property type="project" value="UniProtKB-KW"/>
</dbReference>
<name>A0A5B8RCX9_9ZZZZ</name>
<dbReference type="CDD" id="cd02440">
    <property type="entry name" value="AdoMet_MTases"/>
    <property type="match status" value="1"/>
</dbReference>
<protein>
    <submittedName>
        <fullName evidence="5">50S ribosomal protein L3 glutamine methyltransferase</fullName>
        <ecNumber evidence="5">2.1.1.298</ecNumber>
    </submittedName>
</protein>
<evidence type="ECO:0000259" key="4">
    <source>
        <dbReference type="Pfam" id="PF05175"/>
    </source>
</evidence>
<dbReference type="NCBIfam" id="TIGR00536">
    <property type="entry name" value="hemK_fam"/>
    <property type="match status" value="1"/>
</dbReference>
<dbReference type="PANTHER" id="PTHR47806:SF1">
    <property type="entry name" value="RIBOSOMAL PROTEIN UL3 GLUTAMINE METHYLTRANSFERASE"/>
    <property type="match status" value="1"/>
</dbReference>
<keyword evidence="5" id="KW-0687">Ribonucleoprotein</keyword>
<dbReference type="HAMAP" id="MF_02125">
    <property type="entry name" value="L3_methyltr_PrmB"/>
    <property type="match status" value="1"/>
</dbReference>
<evidence type="ECO:0000256" key="1">
    <source>
        <dbReference type="ARBA" id="ARBA00022603"/>
    </source>
</evidence>
<proteinExistence type="inferred from homology"/>
<feature type="domain" description="Methyltransferase small" evidence="4">
    <location>
        <begin position="133"/>
        <end position="213"/>
    </location>
</feature>
<dbReference type="PANTHER" id="PTHR47806">
    <property type="entry name" value="50S RIBOSOMAL PROTEIN L3 GLUTAMINE METHYLTRANSFERASE"/>
    <property type="match status" value="1"/>
</dbReference>
<dbReference type="NCBIfam" id="TIGR03533">
    <property type="entry name" value="L3_gln_methyl"/>
    <property type="match status" value="1"/>
</dbReference>
<evidence type="ECO:0000256" key="2">
    <source>
        <dbReference type="ARBA" id="ARBA00022679"/>
    </source>
</evidence>
<gene>
    <name evidence="5" type="primary">prmB</name>
    <name evidence="5" type="ORF">KBTEX_00865</name>
</gene>
<dbReference type="Gene3D" id="1.10.8.10">
    <property type="entry name" value="DNA helicase RuvA subunit, C-terminal domain"/>
    <property type="match status" value="1"/>
</dbReference>
<sequence>MSDANRVPPELETIADFVRWGASRFEAAGVCYGHGTDNAIDEAAALVLHTLHLPPDTHDAYLGCRLTGEEKAAIVARVHQRVEQRLPLPYITHEAWFAGLAFYVDERVLIPRSPVAELIEAGFQPWADPDEVTRIADVGTGSGCIAIACALALPGCEVDALDISEDALAVARINADRHGVRERVHVRASDLLAGPPAEPAYDVIVANPPYVDAPAMDALPEEYRHEPRMALAAGEDGLDYVHRLLVEATARLTDDGVLVCEVGHSAPAMEAAYPDLPLTWLAFERGGVGVFVVTAAALRAALAAGHLNPESSV</sequence>